<protein>
    <recommendedName>
        <fullName evidence="5">HD-GYP domain-containing protein</fullName>
    </recommendedName>
</protein>
<dbReference type="InterPro" id="IPR003607">
    <property type="entry name" value="HD/PDEase_dom"/>
</dbReference>
<dbReference type="InterPro" id="IPR006675">
    <property type="entry name" value="HDIG_dom"/>
</dbReference>
<dbReference type="AlphaFoldDB" id="A0A918CI93"/>
<dbReference type="RefSeq" id="WP_189092443.1">
    <property type="nucleotide sequence ID" value="NZ_BMQL01000036.1"/>
</dbReference>
<dbReference type="Proteomes" id="UP000603865">
    <property type="component" value="Unassembled WGS sequence"/>
</dbReference>
<comment type="caution">
    <text evidence="3">The sequence shown here is derived from an EMBL/GenBank/DDBJ whole genome shotgun (WGS) entry which is preliminary data.</text>
</comment>
<dbReference type="Gene3D" id="1.10.3210.10">
    <property type="entry name" value="Hypothetical protein af1432"/>
    <property type="match status" value="1"/>
</dbReference>
<dbReference type="PANTHER" id="PTHR43155">
    <property type="entry name" value="CYCLIC DI-GMP PHOSPHODIESTERASE PA4108-RELATED"/>
    <property type="match status" value="1"/>
</dbReference>
<name>A0A918CI93_9DEIO</name>
<feature type="domain" description="HD" evidence="1">
    <location>
        <begin position="13"/>
        <end position="138"/>
    </location>
</feature>
<reference evidence="3" key="1">
    <citation type="journal article" date="2014" name="Int. J. Syst. Evol. Microbiol.">
        <title>Complete genome sequence of Corynebacterium casei LMG S-19264T (=DSM 44701T), isolated from a smear-ripened cheese.</title>
        <authorList>
            <consortium name="US DOE Joint Genome Institute (JGI-PGF)"/>
            <person name="Walter F."/>
            <person name="Albersmeier A."/>
            <person name="Kalinowski J."/>
            <person name="Ruckert C."/>
        </authorList>
    </citation>
    <scope>NUCLEOTIDE SEQUENCE</scope>
    <source>
        <strain evidence="3">JCM 31311</strain>
    </source>
</reference>
<dbReference type="CDD" id="cd00077">
    <property type="entry name" value="HDc"/>
    <property type="match status" value="1"/>
</dbReference>
<accession>A0A918CI93</accession>
<proteinExistence type="predicted"/>
<sequence length="194" mass="21824">MLLGWMASLGLCDDGHLPRVMMLTLALCERLNMLESAVERRIALRAGLLHDIGKALVSQDILNKEGPLSLEERIVIERHPELGARLAANLQGIEPEVIQAILHHHEAYGGEGYPYGLTGLQIPRLARVLSVADVYDALTSDRPYRSAWTHDEAVKYLKEHTGRIFDPVAVWALSLFHFDPRHETLELLHQHHPS</sequence>
<dbReference type="InterPro" id="IPR037522">
    <property type="entry name" value="HD_GYP_dom"/>
</dbReference>
<gene>
    <name evidence="3" type="ORF">GCM10008957_41770</name>
</gene>
<dbReference type="SMART" id="SM00471">
    <property type="entry name" value="HDc"/>
    <property type="match status" value="1"/>
</dbReference>
<evidence type="ECO:0000259" key="2">
    <source>
        <dbReference type="PROSITE" id="PS51832"/>
    </source>
</evidence>
<evidence type="ECO:0000259" key="1">
    <source>
        <dbReference type="PROSITE" id="PS51831"/>
    </source>
</evidence>
<feature type="domain" description="HD-GYP" evidence="2">
    <location>
        <begin position="1"/>
        <end position="189"/>
    </location>
</feature>
<dbReference type="NCBIfam" id="TIGR00277">
    <property type="entry name" value="HDIG"/>
    <property type="match status" value="1"/>
</dbReference>
<evidence type="ECO:0000313" key="3">
    <source>
        <dbReference type="EMBL" id="GGR25759.1"/>
    </source>
</evidence>
<dbReference type="EMBL" id="BMQL01000036">
    <property type="protein sequence ID" value="GGR25759.1"/>
    <property type="molecule type" value="Genomic_DNA"/>
</dbReference>
<reference evidence="3" key="2">
    <citation type="submission" date="2020-09" db="EMBL/GenBank/DDBJ databases">
        <authorList>
            <person name="Sun Q."/>
            <person name="Ohkuma M."/>
        </authorList>
    </citation>
    <scope>NUCLEOTIDE SEQUENCE</scope>
    <source>
        <strain evidence="3">JCM 31311</strain>
    </source>
</reference>
<dbReference type="PANTHER" id="PTHR43155:SF2">
    <property type="entry name" value="CYCLIC DI-GMP PHOSPHODIESTERASE PA4108"/>
    <property type="match status" value="1"/>
</dbReference>
<dbReference type="SUPFAM" id="SSF109604">
    <property type="entry name" value="HD-domain/PDEase-like"/>
    <property type="match status" value="1"/>
</dbReference>
<organism evidence="3 4">
    <name type="scientific">Deinococcus ruber</name>
    <dbReference type="NCBI Taxonomy" id="1848197"/>
    <lineage>
        <taxon>Bacteria</taxon>
        <taxon>Thermotogati</taxon>
        <taxon>Deinococcota</taxon>
        <taxon>Deinococci</taxon>
        <taxon>Deinococcales</taxon>
        <taxon>Deinococcaceae</taxon>
        <taxon>Deinococcus</taxon>
    </lineage>
</organism>
<evidence type="ECO:0000313" key="4">
    <source>
        <dbReference type="Proteomes" id="UP000603865"/>
    </source>
</evidence>
<dbReference type="Pfam" id="PF13487">
    <property type="entry name" value="HD_5"/>
    <property type="match status" value="1"/>
</dbReference>
<dbReference type="PROSITE" id="PS51832">
    <property type="entry name" value="HD_GYP"/>
    <property type="match status" value="1"/>
</dbReference>
<dbReference type="PROSITE" id="PS51831">
    <property type="entry name" value="HD"/>
    <property type="match status" value="1"/>
</dbReference>
<dbReference type="InterPro" id="IPR006674">
    <property type="entry name" value="HD_domain"/>
</dbReference>
<evidence type="ECO:0008006" key="5">
    <source>
        <dbReference type="Google" id="ProtNLM"/>
    </source>
</evidence>
<keyword evidence="4" id="KW-1185">Reference proteome</keyword>